<dbReference type="AlphaFoldDB" id="A0A9P6WET9"/>
<dbReference type="InterPro" id="IPR027417">
    <property type="entry name" value="P-loop_NTPase"/>
</dbReference>
<organism evidence="2 3">
    <name type="scientific">Maudiozyma exigua</name>
    <name type="common">Yeast</name>
    <name type="synonym">Kazachstania exigua</name>
    <dbReference type="NCBI Taxonomy" id="34358"/>
    <lineage>
        <taxon>Eukaryota</taxon>
        <taxon>Fungi</taxon>
        <taxon>Dikarya</taxon>
        <taxon>Ascomycota</taxon>
        <taxon>Saccharomycotina</taxon>
        <taxon>Saccharomycetes</taxon>
        <taxon>Saccharomycetales</taxon>
        <taxon>Saccharomycetaceae</taxon>
        <taxon>Maudiozyma</taxon>
    </lineage>
</organism>
<proteinExistence type="predicted"/>
<evidence type="ECO:0000313" key="2">
    <source>
        <dbReference type="EMBL" id="KAG0670343.1"/>
    </source>
</evidence>
<name>A0A9P6WET9_MAUEX</name>
<dbReference type="PANTHER" id="PTHR10285">
    <property type="entry name" value="URIDINE KINASE"/>
    <property type="match status" value="1"/>
</dbReference>
<comment type="caution">
    <text evidence="2">The sequence shown here is derived from an EMBL/GenBank/DDBJ whole genome shotgun (WGS) entry which is preliminary data.</text>
</comment>
<protein>
    <recommendedName>
        <fullName evidence="1">Multivesicular body sorting factor 12 domain-containing protein</fullName>
    </recommendedName>
</protein>
<evidence type="ECO:0000259" key="1">
    <source>
        <dbReference type="Pfam" id="PF09452"/>
    </source>
</evidence>
<dbReference type="GO" id="GO:0043130">
    <property type="term" value="F:ubiquitin binding"/>
    <property type="evidence" value="ECO:0007669"/>
    <property type="project" value="InterPro"/>
</dbReference>
<gene>
    <name evidence="2" type="ORF">C6P45_002476</name>
</gene>
<feature type="domain" description="Multivesicular body sorting factor 12" evidence="1">
    <location>
        <begin position="287"/>
        <end position="362"/>
    </location>
</feature>
<accession>A0A9P6WET9</accession>
<dbReference type="OrthoDB" id="347435at2759"/>
<dbReference type="EMBL" id="PUHR01000024">
    <property type="protein sequence ID" value="KAG0670343.1"/>
    <property type="molecule type" value="Genomic_DNA"/>
</dbReference>
<evidence type="ECO:0000313" key="3">
    <source>
        <dbReference type="Proteomes" id="UP000750334"/>
    </source>
</evidence>
<dbReference type="Pfam" id="PF09452">
    <property type="entry name" value="Mvb12"/>
    <property type="match status" value="1"/>
</dbReference>
<dbReference type="Gene3D" id="6.10.250.1830">
    <property type="match status" value="1"/>
</dbReference>
<dbReference type="Gene3D" id="3.40.50.300">
    <property type="entry name" value="P-loop containing nucleotide triphosphate hydrolases"/>
    <property type="match status" value="1"/>
</dbReference>
<dbReference type="SUPFAM" id="SSF52540">
    <property type="entry name" value="P-loop containing nucleoside triphosphate hydrolases"/>
    <property type="match status" value="1"/>
</dbReference>
<keyword evidence="3" id="KW-1185">Reference proteome</keyword>
<dbReference type="Proteomes" id="UP000750334">
    <property type="component" value="Unassembled WGS sequence"/>
</dbReference>
<dbReference type="GO" id="GO:0032509">
    <property type="term" value="P:endosome transport via multivesicular body sorting pathway"/>
    <property type="evidence" value="ECO:0007669"/>
    <property type="project" value="InterPro"/>
</dbReference>
<dbReference type="InterPro" id="IPR019014">
    <property type="entry name" value="Mvb12"/>
</dbReference>
<sequence length="362" mass="41377">MLSVFEYSCKFLDKYVEQWFSRPNITTQPLIIFISGPQGSGKSYNGQKIHDYLSEKYRGDKIVAYCSIDDFYLTHEDQQALAQQYRDNALLQGRGLPGTHDLTLLNECLSSILKGPTDEQRTVALPRYGKSLFSGEGDRSTDLQEVGLPVDIFIVEGWFLGYQPLLQTADTELIEGDMADINAKLFMYSDLLWRNPEVHSLGIVIGTDDIHNVYSWRTEQEHETKRLKGAGMSDEAVVKFVDRYMPCYDLYFDDFVHSENLGSVATLTIGIDKSRNVYSIKTKAIDGPNYPDQVPQLTVLPELRVNELPDVNEMFQVWIEEITSIDKGISSRSSEKWDQWYRESYLNNKPNGIQTMLSPTKK</sequence>
<reference evidence="2 3" key="1">
    <citation type="submission" date="2020-11" db="EMBL/GenBank/DDBJ databases">
        <title>Kefir isolates.</title>
        <authorList>
            <person name="Marcisauskas S."/>
            <person name="Kim Y."/>
            <person name="Blasche S."/>
        </authorList>
    </citation>
    <scope>NUCLEOTIDE SEQUENCE [LARGE SCALE GENOMIC DNA]</scope>
    <source>
        <strain evidence="2 3">OG2</strain>
    </source>
</reference>
<dbReference type="GO" id="GO:0000813">
    <property type="term" value="C:ESCRT I complex"/>
    <property type="evidence" value="ECO:0007669"/>
    <property type="project" value="InterPro"/>
</dbReference>